<name>A0AAD7BC88_9AGAR</name>
<organism evidence="1 2">
    <name type="scientific">Roridomyces roridus</name>
    <dbReference type="NCBI Taxonomy" id="1738132"/>
    <lineage>
        <taxon>Eukaryota</taxon>
        <taxon>Fungi</taxon>
        <taxon>Dikarya</taxon>
        <taxon>Basidiomycota</taxon>
        <taxon>Agaricomycotina</taxon>
        <taxon>Agaricomycetes</taxon>
        <taxon>Agaricomycetidae</taxon>
        <taxon>Agaricales</taxon>
        <taxon>Marasmiineae</taxon>
        <taxon>Mycenaceae</taxon>
        <taxon>Roridomyces</taxon>
    </lineage>
</organism>
<evidence type="ECO:0000313" key="1">
    <source>
        <dbReference type="EMBL" id="KAJ7616424.1"/>
    </source>
</evidence>
<sequence>MRISPRFQVLVGKALTLSFSLARRKRSQASSARDDTSRVGQFRYFRDKVVMRDHLAATDTLTLVGQLYQWAYGPFSGVDTETEKHFV</sequence>
<proteinExistence type="predicted"/>
<reference evidence="1" key="1">
    <citation type="submission" date="2023-03" db="EMBL/GenBank/DDBJ databases">
        <title>Massive genome expansion in bonnet fungi (Mycena s.s.) driven by repeated elements and novel gene families across ecological guilds.</title>
        <authorList>
            <consortium name="Lawrence Berkeley National Laboratory"/>
            <person name="Harder C.B."/>
            <person name="Miyauchi S."/>
            <person name="Viragh M."/>
            <person name="Kuo A."/>
            <person name="Thoen E."/>
            <person name="Andreopoulos B."/>
            <person name="Lu D."/>
            <person name="Skrede I."/>
            <person name="Drula E."/>
            <person name="Henrissat B."/>
            <person name="Morin E."/>
            <person name="Kohler A."/>
            <person name="Barry K."/>
            <person name="LaButti K."/>
            <person name="Morin E."/>
            <person name="Salamov A."/>
            <person name="Lipzen A."/>
            <person name="Mereny Z."/>
            <person name="Hegedus B."/>
            <person name="Baldrian P."/>
            <person name="Stursova M."/>
            <person name="Weitz H."/>
            <person name="Taylor A."/>
            <person name="Grigoriev I.V."/>
            <person name="Nagy L.G."/>
            <person name="Martin F."/>
            <person name="Kauserud H."/>
        </authorList>
    </citation>
    <scope>NUCLEOTIDE SEQUENCE</scope>
    <source>
        <strain evidence="1">9284</strain>
    </source>
</reference>
<dbReference type="Proteomes" id="UP001221142">
    <property type="component" value="Unassembled WGS sequence"/>
</dbReference>
<dbReference type="AlphaFoldDB" id="A0AAD7BC88"/>
<comment type="caution">
    <text evidence="1">The sequence shown here is derived from an EMBL/GenBank/DDBJ whole genome shotgun (WGS) entry which is preliminary data.</text>
</comment>
<protein>
    <submittedName>
        <fullName evidence="1">Uncharacterized protein</fullName>
    </submittedName>
</protein>
<gene>
    <name evidence="1" type="ORF">FB45DRAFT_934220</name>
</gene>
<accession>A0AAD7BC88</accession>
<evidence type="ECO:0000313" key="2">
    <source>
        <dbReference type="Proteomes" id="UP001221142"/>
    </source>
</evidence>
<dbReference type="EMBL" id="JARKIF010000022">
    <property type="protein sequence ID" value="KAJ7616424.1"/>
    <property type="molecule type" value="Genomic_DNA"/>
</dbReference>
<keyword evidence="2" id="KW-1185">Reference proteome</keyword>